<evidence type="ECO:0000313" key="3">
    <source>
        <dbReference type="EMBL" id="RDB27157.1"/>
    </source>
</evidence>
<evidence type="ECO:0000256" key="2">
    <source>
        <dbReference type="SAM" id="SignalP"/>
    </source>
</evidence>
<keyword evidence="2" id="KW-0732">Signal</keyword>
<gene>
    <name evidence="3" type="ORF">Hypma_004565</name>
</gene>
<evidence type="ECO:0000256" key="1">
    <source>
        <dbReference type="SAM" id="MobiDB-lite"/>
    </source>
</evidence>
<dbReference type="AlphaFoldDB" id="A0A369K325"/>
<dbReference type="EMBL" id="LUEZ02000018">
    <property type="protein sequence ID" value="RDB27157.1"/>
    <property type="molecule type" value="Genomic_DNA"/>
</dbReference>
<keyword evidence="4" id="KW-1185">Reference proteome</keyword>
<feature type="region of interest" description="Disordered" evidence="1">
    <location>
        <begin position="74"/>
        <end position="105"/>
    </location>
</feature>
<comment type="caution">
    <text evidence="3">The sequence shown here is derived from an EMBL/GenBank/DDBJ whole genome shotgun (WGS) entry which is preliminary data.</text>
</comment>
<dbReference type="Proteomes" id="UP000076154">
    <property type="component" value="Unassembled WGS sequence"/>
</dbReference>
<reference evidence="3" key="1">
    <citation type="submission" date="2018-04" db="EMBL/GenBank/DDBJ databases">
        <title>Whole genome sequencing of Hypsizygus marmoreus.</title>
        <authorList>
            <person name="Choi I.-G."/>
            <person name="Min B."/>
            <person name="Kim J.-G."/>
            <person name="Kim S."/>
            <person name="Oh Y.-L."/>
            <person name="Kong W.-S."/>
            <person name="Park H."/>
            <person name="Jeong J."/>
            <person name="Song E.-S."/>
        </authorList>
    </citation>
    <scope>NUCLEOTIDE SEQUENCE [LARGE SCALE GENOMIC DNA]</scope>
    <source>
        <strain evidence="3">51987-8</strain>
    </source>
</reference>
<evidence type="ECO:0000313" key="4">
    <source>
        <dbReference type="Proteomes" id="UP000076154"/>
    </source>
</evidence>
<feature type="chain" id="PRO_5016801832" evidence="2">
    <location>
        <begin position="23"/>
        <end position="241"/>
    </location>
</feature>
<feature type="compositionally biased region" description="Basic and acidic residues" evidence="1">
    <location>
        <begin position="77"/>
        <end position="87"/>
    </location>
</feature>
<protein>
    <submittedName>
        <fullName evidence="3">Uncharacterized protein</fullName>
    </submittedName>
</protein>
<accession>A0A369K325</accession>
<name>A0A369K325_HYPMA</name>
<dbReference type="InParanoid" id="A0A369K325"/>
<feature type="signal peptide" evidence="2">
    <location>
        <begin position="1"/>
        <end position="22"/>
    </location>
</feature>
<sequence>MVQMNVALALSVLAVGSHFSAAAPMSDGPASLASRQFNDDVLHARTVDDLASELVARWLDLEVRDVLYARTPATTTKEPEKKPEKKVQPVKVSPRPNGRINPQLLGGVRGTVVRDPRLKVPRDVQDILFARAGDPKDKEAEKKPEKKVVQPVKVAPRPNGRINPQFLGGVRGTVVRDPRSKAARDLEDILFPRAGEDKDATTKVVEKKVAKKVQPVKVEKSKYGKKQFGYRTEPGKFGGVN</sequence>
<proteinExistence type="predicted"/>
<organism evidence="3 4">
    <name type="scientific">Hypsizygus marmoreus</name>
    <name type="common">White beech mushroom</name>
    <name type="synonym">Agaricus marmoreus</name>
    <dbReference type="NCBI Taxonomy" id="39966"/>
    <lineage>
        <taxon>Eukaryota</taxon>
        <taxon>Fungi</taxon>
        <taxon>Dikarya</taxon>
        <taxon>Basidiomycota</taxon>
        <taxon>Agaricomycotina</taxon>
        <taxon>Agaricomycetes</taxon>
        <taxon>Agaricomycetidae</taxon>
        <taxon>Agaricales</taxon>
        <taxon>Tricholomatineae</taxon>
        <taxon>Lyophyllaceae</taxon>
        <taxon>Hypsizygus</taxon>
    </lineage>
</organism>